<protein>
    <recommendedName>
        <fullName evidence="9">mRNA export factor GLE1</fullName>
    </recommendedName>
    <alternativeName>
        <fullName evidence="10">Nucleoporin GLE1</fullName>
    </alternativeName>
</protein>
<dbReference type="GO" id="GO:0000822">
    <property type="term" value="F:inositol hexakisphosphate binding"/>
    <property type="evidence" value="ECO:0007669"/>
    <property type="project" value="TreeGrafter"/>
</dbReference>
<evidence type="ECO:0000256" key="4">
    <source>
        <dbReference type="ARBA" id="ARBA00022816"/>
    </source>
</evidence>
<feature type="transmembrane region" description="Helical" evidence="11">
    <location>
        <begin position="94"/>
        <end position="111"/>
    </location>
</feature>
<dbReference type="Pfam" id="PF07817">
    <property type="entry name" value="GLE1"/>
    <property type="match status" value="1"/>
</dbReference>
<keyword evidence="11" id="KW-0812">Transmembrane</keyword>
<evidence type="ECO:0000256" key="6">
    <source>
        <dbReference type="ARBA" id="ARBA00023010"/>
    </source>
</evidence>
<dbReference type="GO" id="GO:0015031">
    <property type="term" value="P:protein transport"/>
    <property type="evidence" value="ECO:0007669"/>
    <property type="project" value="UniProtKB-KW"/>
</dbReference>
<dbReference type="Gene3D" id="1.25.40.510">
    <property type="entry name" value="GLE1-like"/>
    <property type="match status" value="1"/>
</dbReference>
<gene>
    <name evidence="12" type="ORF">M0R45_021681</name>
</gene>
<name>A0AAW1XEE5_RUBAR</name>
<evidence type="ECO:0000256" key="9">
    <source>
        <dbReference type="ARBA" id="ARBA00026227"/>
    </source>
</evidence>
<dbReference type="Proteomes" id="UP001457282">
    <property type="component" value="Unassembled WGS sequence"/>
</dbReference>
<evidence type="ECO:0000256" key="1">
    <source>
        <dbReference type="ARBA" id="ARBA00004567"/>
    </source>
</evidence>
<keyword evidence="5" id="KW-0653">Protein transport</keyword>
<keyword evidence="11" id="KW-0472">Membrane</keyword>
<accession>A0AAW1XEE5</accession>
<reference evidence="12 13" key="1">
    <citation type="journal article" date="2023" name="G3 (Bethesda)">
        <title>A chromosome-length genome assembly and annotation of blackberry (Rubus argutus, cv. 'Hillquist').</title>
        <authorList>
            <person name="Bruna T."/>
            <person name="Aryal R."/>
            <person name="Dudchenko O."/>
            <person name="Sargent D.J."/>
            <person name="Mead D."/>
            <person name="Buti M."/>
            <person name="Cavallini A."/>
            <person name="Hytonen T."/>
            <person name="Andres J."/>
            <person name="Pham M."/>
            <person name="Weisz D."/>
            <person name="Mascagni F."/>
            <person name="Usai G."/>
            <person name="Natali L."/>
            <person name="Bassil N."/>
            <person name="Fernandez G.E."/>
            <person name="Lomsadze A."/>
            <person name="Armour M."/>
            <person name="Olukolu B."/>
            <person name="Poorten T."/>
            <person name="Britton C."/>
            <person name="Davik J."/>
            <person name="Ashrafi H."/>
            <person name="Aiden E.L."/>
            <person name="Borodovsky M."/>
            <person name="Worthington M."/>
        </authorList>
    </citation>
    <scope>NUCLEOTIDE SEQUENCE [LARGE SCALE GENOMIC DNA]</scope>
    <source>
        <strain evidence="12">PI 553951</strain>
    </source>
</reference>
<evidence type="ECO:0000313" key="13">
    <source>
        <dbReference type="Proteomes" id="UP001457282"/>
    </source>
</evidence>
<evidence type="ECO:0000256" key="11">
    <source>
        <dbReference type="SAM" id="Phobius"/>
    </source>
</evidence>
<evidence type="ECO:0000256" key="2">
    <source>
        <dbReference type="ARBA" id="ARBA00011056"/>
    </source>
</evidence>
<dbReference type="PANTHER" id="PTHR12960:SF0">
    <property type="entry name" value="MRNA EXPORT FACTOR GLE1"/>
    <property type="match status" value="1"/>
</dbReference>
<evidence type="ECO:0000256" key="7">
    <source>
        <dbReference type="ARBA" id="ARBA00023132"/>
    </source>
</evidence>
<keyword evidence="6" id="KW-0811">Translocation</keyword>
<dbReference type="InterPro" id="IPR038506">
    <property type="entry name" value="GLE1-like_sf"/>
</dbReference>
<keyword evidence="8" id="KW-0539">Nucleus</keyword>
<comment type="similarity">
    <text evidence="2">Belongs to the GLE1 family.</text>
</comment>
<dbReference type="GO" id="GO:0044614">
    <property type="term" value="C:nuclear pore cytoplasmic filaments"/>
    <property type="evidence" value="ECO:0007669"/>
    <property type="project" value="TreeGrafter"/>
</dbReference>
<comment type="subcellular location">
    <subcellularLocation>
        <location evidence="1">Nucleus</location>
        <location evidence="1">Nuclear pore complex</location>
    </subcellularLocation>
</comment>
<keyword evidence="7" id="KW-0906">Nuclear pore complex</keyword>
<proteinExistence type="inferred from homology"/>
<comment type="caution">
    <text evidence="12">The sequence shown here is derived from an EMBL/GenBank/DDBJ whole genome shotgun (WGS) entry which is preliminary data.</text>
</comment>
<evidence type="ECO:0000256" key="8">
    <source>
        <dbReference type="ARBA" id="ARBA00023242"/>
    </source>
</evidence>
<dbReference type="GO" id="GO:0016973">
    <property type="term" value="P:poly(A)+ mRNA export from nucleus"/>
    <property type="evidence" value="ECO:0007669"/>
    <property type="project" value="InterPro"/>
</dbReference>
<dbReference type="GO" id="GO:0031369">
    <property type="term" value="F:translation initiation factor binding"/>
    <property type="evidence" value="ECO:0007669"/>
    <property type="project" value="TreeGrafter"/>
</dbReference>
<dbReference type="PANTHER" id="PTHR12960">
    <property type="entry name" value="GLE-1-RELATED"/>
    <property type="match status" value="1"/>
</dbReference>
<dbReference type="GO" id="GO:0005737">
    <property type="term" value="C:cytoplasm"/>
    <property type="evidence" value="ECO:0007669"/>
    <property type="project" value="TreeGrafter"/>
</dbReference>
<dbReference type="GO" id="GO:0005543">
    <property type="term" value="F:phospholipid binding"/>
    <property type="evidence" value="ECO:0007669"/>
    <property type="project" value="TreeGrafter"/>
</dbReference>
<evidence type="ECO:0000256" key="10">
    <source>
        <dbReference type="ARBA" id="ARBA00029983"/>
    </source>
</evidence>
<sequence>MDLILAELHRACIYTVPKHYSRSAFESNEAYYKALGFQEDEGKIESVDSYLTRLESYMKLYGAIVQTEIDNVHGLKEGWAWLARFVNALPANRYTAVALAAFLHMAGYSLFRKYRNQFVKDKEFHWEPEGRQLKSNLQSDLSVP</sequence>
<dbReference type="EMBL" id="JBEDUW010000004">
    <property type="protein sequence ID" value="KAK9934541.1"/>
    <property type="molecule type" value="Genomic_DNA"/>
</dbReference>
<dbReference type="InterPro" id="IPR012476">
    <property type="entry name" value="GLE1"/>
</dbReference>
<keyword evidence="4" id="KW-0509">mRNA transport</keyword>
<keyword evidence="13" id="KW-1185">Reference proteome</keyword>
<evidence type="ECO:0000256" key="3">
    <source>
        <dbReference type="ARBA" id="ARBA00022448"/>
    </source>
</evidence>
<organism evidence="12 13">
    <name type="scientific">Rubus argutus</name>
    <name type="common">Southern blackberry</name>
    <dbReference type="NCBI Taxonomy" id="59490"/>
    <lineage>
        <taxon>Eukaryota</taxon>
        <taxon>Viridiplantae</taxon>
        <taxon>Streptophyta</taxon>
        <taxon>Embryophyta</taxon>
        <taxon>Tracheophyta</taxon>
        <taxon>Spermatophyta</taxon>
        <taxon>Magnoliopsida</taxon>
        <taxon>eudicotyledons</taxon>
        <taxon>Gunneridae</taxon>
        <taxon>Pentapetalae</taxon>
        <taxon>rosids</taxon>
        <taxon>fabids</taxon>
        <taxon>Rosales</taxon>
        <taxon>Rosaceae</taxon>
        <taxon>Rosoideae</taxon>
        <taxon>Rosoideae incertae sedis</taxon>
        <taxon>Rubus</taxon>
    </lineage>
</organism>
<evidence type="ECO:0000313" key="12">
    <source>
        <dbReference type="EMBL" id="KAK9934541.1"/>
    </source>
</evidence>
<dbReference type="AlphaFoldDB" id="A0AAW1XEE5"/>
<evidence type="ECO:0000256" key="5">
    <source>
        <dbReference type="ARBA" id="ARBA00022927"/>
    </source>
</evidence>
<keyword evidence="11" id="KW-1133">Transmembrane helix</keyword>
<keyword evidence="3" id="KW-0813">Transport</keyword>